<keyword evidence="2" id="KW-0812">Transmembrane</keyword>
<protein>
    <submittedName>
        <fullName evidence="5">YcnI family protein</fullName>
    </submittedName>
</protein>
<feature type="region of interest" description="Disordered" evidence="1">
    <location>
        <begin position="145"/>
        <end position="196"/>
    </location>
</feature>
<dbReference type="Proteomes" id="UP001055336">
    <property type="component" value="Chromosome"/>
</dbReference>
<dbReference type="EMBL" id="CP092488">
    <property type="protein sequence ID" value="UMB69845.1"/>
    <property type="molecule type" value="Genomic_DNA"/>
</dbReference>
<dbReference type="Pfam" id="PF07987">
    <property type="entry name" value="DUF1775"/>
    <property type="match status" value="1"/>
</dbReference>
<gene>
    <name evidence="5" type="ORF">MKK62_00265</name>
</gene>
<sequence length="226" mass="23146">MPSSRRIIRRSLIGTSVAAMLCLGPAAAASAHVQASSDDASRGGYATVSFQVPNESTTGSPTTTVTIDLSNVSAVRTETKPGWDAKIDRDGDKVRSVTWTAAPNAGIPVDQFDVFRITAKLPEADSVSFPATQTYADNTEVKWDQAATPGGAEPEHPAPTLALSAGSASKSAQQTAPTTSAAPTASANPAEPQPRKVVDTTSRILAGAALLVGALGVGLALVVRRP</sequence>
<dbReference type="InterPro" id="IPR038507">
    <property type="entry name" value="YcnI-like_sf"/>
</dbReference>
<proteinExistence type="predicted"/>
<dbReference type="Gene3D" id="2.60.40.2230">
    <property type="entry name" value="Uncharacterised protein YcnI-like PF07987, DUF1775"/>
    <property type="match status" value="1"/>
</dbReference>
<evidence type="ECO:0000256" key="1">
    <source>
        <dbReference type="SAM" id="MobiDB-lite"/>
    </source>
</evidence>
<accession>A0ABY3VTC0</accession>
<organism evidence="5 6">
    <name type="scientific">Mycobacterium paraterrae</name>
    <dbReference type="NCBI Taxonomy" id="577492"/>
    <lineage>
        <taxon>Bacteria</taxon>
        <taxon>Bacillati</taxon>
        <taxon>Actinomycetota</taxon>
        <taxon>Actinomycetes</taxon>
        <taxon>Mycobacteriales</taxon>
        <taxon>Mycobacteriaceae</taxon>
        <taxon>Mycobacterium</taxon>
    </lineage>
</organism>
<feature type="transmembrane region" description="Helical" evidence="2">
    <location>
        <begin position="204"/>
        <end position="223"/>
    </location>
</feature>
<evidence type="ECO:0000256" key="3">
    <source>
        <dbReference type="SAM" id="SignalP"/>
    </source>
</evidence>
<feature type="compositionally biased region" description="Low complexity" evidence="1">
    <location>
        <begin position="160"/>
        <end position="190"/>
    </location>
</feature>
<name>A0ABY3VTC0_9MYCO</name>
<reference evidence="5" key="1">
    <citation type="submission" date="2022-08" db="EMBL/GenBank/DDBJ databases">
        <title>Whole genome sequencing of non-tuberculosis mycobacteria type-strains.</title>
        <authorList>
            <person name="Igarashi Y."/>
            <person name="Osugi A."/>
            <person name="Mitarai S."/>
        </authorList>
    </citation>
    <scope>NUCLEOTIDE SEQUENCE</scope>
    <source>
        <strain evidence="5">DSM 45127</strain>
    </source>
</reference>
<keyword evidence="2" id="KW-0472">Membrane</keyword>
<dbReference type="InterPro" id="IPR012533">
    <property type="entry name" value="YcnI-copper_dom"/>
</dbReference>
<evidence type="ECO:0000313" key="6">
    <source>
        <dbReference type="Proteomes" id="UP001055336"/>
    </source>
</evidence>
<evidence type="ECO:0000256" key="2">
    <source>
        <dbReference type="SAM" id="Phobius"/>
    </source>
</evidence>
<keyword evidence="2" id="KW-1133">Transmembrane helix</keyword>
<feature type="domain" description="YncI copper-binding" evidence="4">
    <location>
        <begin position="32"/>
        <end position="163"/>
    </location>
</feature>
<feature type="chain" id="PRO_5045778551" evidence="3">
    <location>
        <begin position="29"/>
        <end position="226"/>
    </location>
</feature>
<keyword evidence="3" id="KW-0732">Signal</keyword>
<evidence type="ECO:0000313" key="5">
    <source>
        <dbReference type="EMBL" id="UMB69845.1"/>
    </source>
</evidence>
<dbReference type="RefSeq" id="WP_240261575.1">
    <property type="nucleotide sequence ID" value="NZ_CP092488.2"/>
</dbReference>
<evidence type="ECO:0000259" key="4">
    <source>
        <dbReference type="Pfam" id="PF07987"/>
    </source>
</evidence>
<feature type="signal peptide" evidence="3">
    <location>
        <begin position="1"/>
        <end position="28"/>
    </location>
</feature>
<keyword evidence="6" id="KW-1185">Reference proteome</keyword>